<evidence type="ECO:0000313" key="3">
    <source>
        <dbReference type="Proteomes" id="UP001230051"/>
    </source>
</evidence>
<dbReference type="EMBL" id="JAGXEW010000791">
    <property type="protein sequence ID" value="KAK1135344.1"/>
    <property type="molecule type" value="Genomic_DNA"/>
</dbReference>
<reference evidence="2" key="1">
    <citation type="submission" date="2022-02" db="EMBL/GenBank/DDBJ databases">
        <title>Atlantic sturgeon de novo genome assembly.</title>
        <authorList>
            <person name="Stock M."/>
            <person name="Klopp C."/>
            <person name="Guiguen Y."/>
            <person name="Cabau C."/>
            <person name="Parinello H."/>
            <person name="Santidrian Yebra-Pimentel E."/>
            <person name="Kuhl H."/>
            <person name="Dirks R.P."/>
            <person name="Guessner J."/>
            <person name="Wuertz S."/>
            <person name="Du K."/>
            <person name="Schartl M."/>
        </authorList>
    </citation>
    <scope>NUCLEOTIDE SEQUENCE</scope>
    <source>
        <strain evidence="2">STURGEONOMICS-FGT-2020</strain>
        <tissue evidence="2">Whole blood</tissue>
    </source>
</reference>
<organism evidence="2 3">
    <name type="scientific">Acipenser oxyrinchus oxyrinchus</name>
    <dbReference type="NCBI Taxonomy" id="40147"/>
    <lineage>
        <taxon>Eukaryota</taxon>
        <taxon>Metazoa</taxon>
        <taxon>Chordata</taxon>
        <taxon>Craniata</taxon>
        <taxon>Vertebrata</taxon>
        <taxon>Euteleostomi</taxon>
        <taxon>Actinopterygii</taxon>
        <taxon>Chondrostei</taxon>
        <taxon>Acipenseriformes</taxon>
        <taxon>Acipenseridae</taxon>
        <taxon>Acipenser</taxon>
    </lineage>
</organism>
<protein>
    <submittedName>
        <fullName evidence="2">Uncharacterized protein</fullName>
    </submittedName>
</protein>
<name>A0AAD8CDD7_ACIOX</name>
<keyword evidence="3" id="KW-1185">Reference proteome</keyword>
<accession>A0AAD8CDD7</accession>
<evidence type="ECO:0000313" key="2">
    <source>
        <dbReference type="EMBL" id="KAK1135344.1"/>
    </source>
</evidence>
<sequence length="72" mass="7958">MCASSPRRQGPHEGAGSSSSWLCGRPTASHRGRKRKAVVESKLTSYLRESDERDSNCKIRWLCGPVVKDKGL</sequence>
<evidence type="ECO:0000256" key="1">
    <source>
        <dbReference type="SAM" id="MobiDB-lite"/>
    </source>
</evidence>
<gene>
    <name evidence="2" type="ORF">AOXY_G38171</name>
</gene>
<proteinExistence type="predicted"/>
<feature type="region of interest" description="Disordered" evidence="1">
    <location>
        <begin position="1"/>
        <end position="38"/>
    </location>
</feature>
<dbReference type="Proteomes" id="UP001230051">
    <property type="component" value="Unassembled WGS sequence"/>
</dbReference>
<comment type="caution">
    <text evidence="2">The sequence shown here is derived from an EMBL/GenBank/DDBJ whole genome shotgun (WGS) entry which is preliminary data.</text>
</comment>
<dbReference type="AlphaFoldDB" id="A0AAD8CDD7"/>